<gene>
    <name evidence="1" type="ORF">AMETH_4501</name>
</gene>
<evidence type="ECO:0000313" key="2">
    <source>
        <dbReference type="Proteomes" id="UP000062973"/>
    </source>
</evidence>
<protein>
    <submittedName>
        <fullName evidence="1">Uncharacterized protein</fullName>
    </submittedName>
</protein>
<accession>A0A076MUQ3</accession>
<keyword evidence="2" id="KW-1185">Reference proteome</keyword>
<dbReference type="Proteomes" id="UP000062973">
    <property type="component" value="Chromosome"/>
</dbReference>
<dbReference type="AlphaFoldDB" id="A0A076MUQ3"/>
<proteinExistence type="predicted"/>
<sequence length="37" mass="3948">MPGGMMSRGLVPDELWALVKQLDHGGCAGKIMACWTS</sequence>
<name>A0A076MUQ3_AMYME</name>
<evidence type="ECO:0000313" key="1">
    <source>
        <dbReference type="EMBL" id="AIJ24593.1"/>
    </source>
</evidence>
<dbReference type="PATRIC" id="fig|1068978.7.peg.4828"/>
<reference evidence="1 2" key="1">
    <citation type="submission" date="2014-07" db="EMBL/GenBank/DDBJ databases">
        <title>Whole Genome Sequence of the Amycolatopsis methanolica 239.</title>
        <authorList>
            <person name="Tang B."/>
        </authorList>
    </citation>
    <scope>NUCLEOTIDE SEQUENCE [LARGE SCALE GENOMIC DNA]</scope>
    <source>
        <strain evidence="1 2">239</strain>
    </source>
</reference>
<dbReference type="HOGENOM" id="CLU_3339237_0_0_11"/>
<dbReference type="KEGG" id="amq:AMETH_4501"/>
<dbReference type="EMBL" id="CP009110">
    <property type="protein sequence ID" value="AIJ24593.1"/>
    <property type="molecule type" value="Genomic_DNA"/>
</dbReference>
<organism evidence="1 2">
    <name type="scientific">Amycolatopsis methanolica 239</name>
    <dbReference type="NCBI Taxonomy" id="1068978"/>
    <lineage>
        <taxon>Bacteria</taxon>
        <taxon>Bacillati</taxon>
        <taxon>Actinomycetota</taxon>
        <taxon>Actinomycetes</taxon>
        <taxon>Pseudonocardiales</taxon>
        <taxon>Pseudonocardiaceae</taxon>
        <taxon>Amycolatopsis</taxon>
        <taxon>Amycolatopsis methanolica group</taxon>
    </lineage>
</organism>